<protein>
    <submittedName>
        <fullName evidence="2">GAF domain-containing protein</fullName>
    </submittedName>
</protein>
<dbReference type="Proteomes" id="UP000295294">
    <property type="component" value="Plasmid unnamed1"/>
</dbReference>
<dbReference type="KEGG" id="cox:E0W60_32295"/>
<evidence type="ECO:0000313" key="3">
    <source>
        <dbReference type="Proteomes" id="UP000295294"/>
    </source>
</evidence>
<dbReference type="InterPro" id="IPR029016">
    <property type="entry name" value="GAF-like_dom_sf"/>
</dbReference>
<dbReference type="Pfam" id="PF01243">
    <property type="entry name" value="PNPOx_N"/>
    <property type="match status" value="1"/>
</dbReference>
<dbReference type="PANTHER" id="PTHR40660:SF1">
    <property type="entry name" value="5'-PHOSPHATE OXIDASE PUTATIVE DOMAIN-CONTAINING PROTEIN-RELATED"/>
    <property type="match status" value="1"/>
</dbReference>
<evidence type="ECO:0000259" key="1">
    <source>
        <dbReference type="SMART" id="SM00065"/>
    </source>
</evidence>
<dbReference type="AlphaFoldDB" id="A0A4P7LTG1"/>
<geneLocation type="plasmid" evidence="2">
    <name>unnamed1</name>
</geneLocation>
<keyword evidence="2" id="KW-0614">Plasmid</keyword>
<dbReference type="Gene3D" id="3.30.450.40">
    <property type="match status" value="1"/>
</dbReference>
<accession>A0A4P7LTG1</accession>
<dbReference type="EMBL" id="CP038636">
    <property type="protein sequence ID" value="QBY55957.1"/>
    <property type="molecule type" value="Genomic_DNA"/>
</dbReference>
<evidence type="ECO:0000313" key="2">
    <source>
        <dbReference type="EMBL" id="QBY55957.1"/>
    </source>
</evidence>
<dbReference type="SMART" id="SM00065">
    <property type="entry name" value="GAF"/>
    <property type="match status" value="1"/>
</dbReference>
<dbReference type="InterPro" id="IPR012349">
    <property type="entry name" value="Split_barrel_FMN-bd"/>
</dbReference>
<reference evidence="2 3" key="1">
    <citation type="submission" date="2019-03" db="EMBL/GenBank/DDBJ databases">
        <title>Efficiently degradation of phenoxyalkanoic acid herbicides by Cupriavidus oxalaticus strain X32.</title>
        <authorList>
            <person name="Sheng X."/>
        </authorList>
    </citation>
    <scope>NUCLEOTIDE SEQUENCE [LARGE SCALE GENOMIC DNA]</scope>
    <source>
        <strain evidence="2 3">X32</strain>
        <plasmid evidence="2 3">unnamed1</plasmid>
    </source>
</reference>
<dbReference type="SUPFAM" id="SSF50475">
    <property type="entry name" value="FMN-binding split barrel"/>
    <property type="match status" value="1"/>
</dbReference>
<dbReference type="Gene3D" id="2.30.110.10">
    <property type="entry name" value="Electron Transport, Fmn-binding Protein, Chain A"/>
    <property type="match status" value="1"/>
</dbReference>
<sequence>MPLRDLDDCFEGVIPSIIATTAADGTPNISYLSQVVMVDDAHIAISNQFFAKTAANIRANPHACLLLVSARHGGQYKLDITWVSSRDEGPLFKRVADHLRASSAQVGMAGIMRLKAIDVFRVDDIVPVVSPAGTDHAGDASPAPDLAVLGQVMKTISAQSDTEGVMGAVLDGCAQLGFPHAIVLQSDPIRRLLTTVVSRGYGRSGVGSEVAFDEGLIGIAAVTRRPVKVNDLSRIRRLGNAIEAASPADENRTRIIVLPSLPDAMSQMAVPMLAQDTLRGVLFVESSERIAFRTAHETTLEMIASQCALALALCEALVPDARPSVLRTVPGLPDDRVIHVTHHAVDDSVFIDNAYVIKGVAGRLLAYMLGVYINEGRNAFSNREIRLAEALRLPEIKDNLETRMLLLRRRLGEKNLPVQLIHAGRGQVRLVVDGVPVLMRAG</sequence>
<dbReference type="InterPro" id="IPR003018">
    <property type="entry name" value="GAF"/>
</dbReference>
<dbReference type="PANTHER" id="PTHR40660">
    <property type="entry name" value="5'-PHOSPHATE OXIDASE PUTATIVE DOMAIN-CONTAINING PROTEIN-RELATED"/>
    <property type="match status" value="1"/>
</dbReference>
<dbReference type="Pfam" id="PF13185">
    <property type="entry name" value="GAF_2"/>
    <property type="match status" value="1"/>
</dbReference>
<organism evidence="2 3">
    <name type="scientific">Cupriavidus oxalaticus</name>
    <dbReference type="NCBI Taxonomy" id="96344"/>
    <lineage>
        <taxon>Bacteria</taxon>
        <taxon>Pseudomonadati</taxon>
        <taxon>Pseudomonadota</taxon>
        <taxon>Betaproteobacteria</taxon>
        <taxon>Burkholderiales</taxon>
        <taxon>Burkholderiaceae</taxon>
        <taxon>Cupriavidus</taxon>
    </lineage>
</organism>
<dbReference type="SUPFAM" id="SSF55781">
    <property type="entry name" value="GAF domain-like"/>
    <property type="match status" value="1"/>
</dbReference>
<proteinExistence type="predicted"/>
<name>A0A4P7LTG1_9BURK</name>
<dbReference type="OrthoDB" id="1494384at2"/>
<feature type="domain" description="GAF" evidence="1">
    <location>
        <begin position="161"/>
        <end position="321"/>
    </location>
</feature>
<dbReference type="InterPro" id="IPR011576">
    <property type="entry name" value="Pyridox_Oxase_N"/>
</dbReference>
<gene>
    <name evidence="2" type="ORF">E0W60_32295</name>
</gene>